<evidence type="ECO:0000256" key="1">
    <source>
        <dbReference type="SAM" id="Phobius"/>
    </source>
</evidence>
<evidence type="ECO:0000313" key="3">
    <source>
        <dbReference type="Proteomes" id="UP000314294"/>
    </source>
</evidence>
<feature type="transmembrane region" description="Helical" evidence="1">
    <location>
        <begin position="20"/>
        <end position="41"/>
    </location>
</feature>
<protein>
    <submittedName>
        <fullName evidence="2">Uncharacterized protein</fullName>
    </submittedName>
</protein>
<dbReference type="AlphaFoldDB" id="A0A4Z2IJK8"/>
<accession>A0A4Z2IJK8</accession>
<dbReference type="Proteomes" id="UP000314294">
    <property type="component" value="Unassembled WGS sequence"/>
</dbReference>
<dbReference type="EMBL" id="SRLO01000081">
    <property type="protein sequence ID" value="TNN77644.1"/>
    <property type="molecule type" value="Genomic_DNA"/>
</dbReference>
<keyword evidence="1" id="KW-0812">Transmembrane</keyword>
<keyword evidence="3" id="KW-1185">Reference proteome</keyword>
<keyword evidence="1" id="KW-1133">Transmembrane helix</keyword>
<proteinExistence type="predicted"/>
<organism evidence="2 3">
    <name type="scientific">Liparis tanakae</name>
    <name type="common">Tanaka's snailfish</name>
    <dbReference type="NCBI Taxonomy" id="230148"/>
    <lineage>
        <taxon>Eukaryota</taxon>
        <taxon>Metazoa</taxon>
        <taxon>Chordata</taxon>
        <taxon>Craniata</taxon>
        <taxon>Vertebrata</taxon>
        <taxon>Euteleostomi</taxon>
        <taxon>Actinopterygii</taxon>
        <taxon>Neopterygii</taxon>
        <taxon>Teleostei</taxon>
        <taxon>Neoteleostei</taxon>
        <taxon>Acanthomorphata</taxon>
        <taxon>Eupercaria</taxon>
        <taxon>Perciformes</taxon>
        <taxon>Cottioidei</taxon>
        <taxon>Cottales</taxon>
        <taxon>Liparidae</taxon>
        <taxon>Liparis</taxon>
    </lineage>
</organism>
<gene>
    <name evidence="2" type="ORF">EYF80_012234</name>
</gene>
<keyword evidence="1" id="KW-0472">Membrane</keyword>
<name>A0A4Z2IJK8_9TELE</name>
<sequence length="64" mass="6978">MYFLKILGVFGNPSALTVTPSLIIVGVKVRAVIFFGLGLSVHIKHRTDRKTPAVLLSSNDEAIR</sequence>
<evidence type="ECO:0000313" key="2">
    <source>
        <dbReference type="EMBL" id="TNN77644.1"/>
    </source>
</evidence>
<reference evidence="2 3" key="1">
    <citation type="submission" date="2019-03" db="EMBL/GenBank/DDBJ databases">
        <title>First draft genome of Liparis tanakae, snailfish: a comprehensive survey of snailfish specific genes.</title>
        <authorList>
            <person name="Kim W."/>
            <person name="Song I."/>
            <person name="Jeong J.-H."/>
            <person name="Kim D."/>
            <person name="Kim S."/>
            <person name="Ryu S."/>
            <person name="Song J.Y."/>
            <person name="Lee S.K."/>
        </authorList>
    </citation>
    <scope>NUCLEOTIDE SEQUENCE [LARGE SCALE GENOMIC DNA]</scope>
    <source>
        <tissue evidence="2">Muscle</tissue>
    </source>
</reference>
<comment type="caution">
    <text evidence="2">The sequence shown here is derived from an EMBL/GenBank/DDBJ whole genome shotgun (WGS) entry which is preliminary data.</text>
</comment>